<dbReference type="SUPFAM" id="SSF51215">
    <property type="entry name" value="Regulatory protein AraC"/>
    <property type="match status" value="1"/>
</dbReference>
<dbReference type="Pfam" id="PF02311">
    <property type="entry name" value="AraC_binding"/>
    <property type="match status" value="1"/>
</dbReference>
<keyword evidence="2" id="KW-0238">DNA-binding</keyword>
<dbReference type="Gene3D" id="1.10.10.60">
    <property type="entry name" value="Homeodomain-like"/>
    <property type="match status" value="2"/>
</dbReference>
<dbReference type="InterPro" id="IPR050204">
    <property type="entry name" value="AraC_XylS_family_regulators"/>
</dbReference>
<dbReference type="SMART" id="SM00342">
    <property type="entry name" value="HTH_ARAC"/>
    <property type="match status" value="1"/>
</dbReference>
<evidence type="ECO:0000256" key="4">
    <source>
        <dbReference type="ARBA" id="ARBA00023163"/>
    </source>
</evidence>
<keyword evidence="4" id="KW-0804">Transcription</keyword>
<dbReference type="PANTHER" id="PTHR46796">
    <property type="entry name" value="HTH-TYPE TRANSCRIPTIONAL ACTIVATOR RHAS-RELATED"/>
    <property type="match status" value="1"/>
</dbReference>
<dbReference type="InterPro" id="IPR009057">
    <property type="entry name" value="Homeodomain-like_sf"/>
</dbReference>
<keyword evidence="7" id="KW-1185">Reference proteome</keyword>
<dbReference type="InterPro" id="IPR037923">
    <property type="entry name" value="HTH-like"/>
</dbReference>
<dbReference type="GO" id="GO:0043565">
    <property type="term" value="F:sequence-specific DNA binding"/>
    <property type="evidence" value="ECO:0007669"/>
    <property type="project" value="InterPro"/>
</dbReference>
<keyword evidence="3" id="KW-0010">Activator</keyword>
<name>A0A2D2AXK8_9CAUL</name>
<evidence type="ECO:0000313" key="7">
    <source>
        <dbReference type="Proteomes" id="UP000228945"/>
    </source>
</evidence>
<proteinExistence type="predicted"/>
<dbReference type="GO" id="GO:0003700">
    <property type="term" value="F:DNA-binding transcription factor activity"/>
    <property type="evidence" value="ECO:0007669"/>
    <property type="project" value="InterPro"/>
</dbReference>
<protein>
    <submittedName>
        <fullName evidence="6">AraC family transcriptional regulator</fullName>
    </submittedName>
</protein>
<evidence type="ECO:0000256" key="1">
    <source>
        <dbReference type="ARBA" id="ARBA00023015"/>
    </source>
</evidence>
<accession>A0A2D2AXK8</accession>
<feature type="domain" description="HTH araC/xylS-type" evidence="5">
    <location>
        <begin position="165"/>
        <end position="263"/>
    </location>
</feature>
<dbReference type="SUPFAM" id="SSF46689">
    <property type="entry name" value="Homeodomain-like"/>
    <property type="match status" value="2"/>
</dbReference>
<dbReference type="PROSITE" id="PS01124">
    <property type="entry name" value="HTH_ARAC_FAMILY_2"/>
    <property type="match status" value="1"/>
</dbReference>
<evidence type="ECO:0000256" key="2">
    <source>
        <dbReference type="ARBA" id="ARBA00023125"/>
    </source>
</evidence>
<reference evidence="6 7" key="1">
    <citation type="submission" date="2017-10" db="EMBL/GenBank/DDBJ databases">
        <title>Genome sequence of Caulobacter mirabilis FWC38.</title>
        <authorList>
            <person name="Fiebig A."/>
            <person name="Crosson S."/>
        </authorList>
    </citation>
    <scope>NUCLEOTIDE SEQUENCE [LARGE SCALE GENOMIC DNA]</scope>
    <source>
        <strain evidence="6 7">FWC 38</strain>
    </source>
</reference>
<dbReference type="PROSITE" id="PS00041">
    <property type="entry name" value="HTH_ARAC_FAMILY_1"/>
    <property type="match status" value="1"/>
</dbReference>
<dbReference type="InterPro" id="IPR018060">
    <property type="entry name" value="HTH_AraC"/>
</dbReference>
<keyword evidence="1" id="KW-0805">Transcription regulation</keyword>
<dbReference type="InterPro" id="IPR018062">
    <property type="entry name" value="HTH_AraC-typ_CS"/>
</dbReference>
<organism evidence="6 7">
    <name type="scientific">Caulobacter mirabilis</name>
    <dbReference type="NCBI Taxonomy" id="69666"/>
    <lineage>
        <taxon>Bacteria</taxon>
        <taxon>Pseudomonadati</taxon>
        <taxon>Pseudomonadota</taxon>
        <taxon>Alphaproteobacteria</taxon>
        <taxon>Caulobacterales</taxon>
        <taxon>Caulobacteraceae</taxon>
        <taxon>Caulobacter</taxon>
    </lineage>
</organism>
<dbReference type="EMBL" id="CP024201">
    <property type="protein sequence ID" value="ATQ42760.1"/>
    <property type="molecule type" value="Genomic_DNA"/>
</dbReference>
<dbReference type="InterPro" id="IPR003313">
    <property type="entry name" value="AraC-bd"/>
</dbReference>
<dbReference type="OrthoDB" id="110167at2"/>
<evidence type="ECO:0000256" key="3">
    <source>
        <dbReference type="ARBA" id="ARBA00023159"/>
    </source>
</evidence>
<evidence type="ECO:0000313" key="6">
    <source>
        <dbReference type="EMBL" id="ATQ42760.1"/>
    </source>
</evidence>
<dbReference type="Proteomes" id="UP000228945">
    <property type="component" value="Chromosome"/>
</dbReference>
<gene>
    <name evidence="6" type="ORF">CSW64_10230</name>
</gene>
<dbReference type="Pfam" id="PF12833">
    <property type="entry name" value="HTH_18"/>
    <property type="match status" value="1"/>
</dbReference>
<dbReference type="KEGG" id="cmb:CSW64_10230"/>
<sequence length="265" mass="28946">MVAVFSPGRFYGTLQAEHLLAGLRVAHLAGTTPEHEVAEHGHDDAHFVLATRGRYLTTAQGEASEGPVLVFNPPDVVHRDRFAGDGGWFMALSFEAATWRDLMLRPSSDAIRLSRPSAVGTALRLTRAVVAQDACPLHLESLALELAAQAERQPVDAVRAPAWLRRADDLIADRRAEALTVADVAEAAGVHPVYLARAFRRWLNCSPGDRLRQRRLERAASLITRQAAHLAEVAALSGFCDQGHLTRVFRAAWGVTPGEYRRLAA</sequence>
<evidence type="ECO:0000259" key="5">
    <source>
        <dbReference type="PROSITE" id="PS01124"/>
    </source>
</evidence>
<dbReference type="AlphaFoldDB" id="A0A2D2AXK8"/>
<dbReference type="RefSeq" id="WP_099622014.1">
    <property type="nucleotide sequence ID" value="NZ_CP024201.1"/>
</dbReference>